<dbReference type="InterPro" id="IPR046335">
    <property type="entry name" value="LacI/GalR-like_sensor"/>
</dbReference>
<evidence type="ECO:0000256" key="3">
    <source>
        <dbReference type="ARBA" id="ARBA00023163"/>
    </source>
</evidence>
<dbReference type="SUPFAM" id="SSF53822">
    <property type="entry name" value="Periplasmic binding protein-like I"/>
    <property type="match status" value="1"/>
</dbReference>
<dbReference type="Gene3D" id="3.40.50.2300">
    <property type="match status" value="2"/>
</dbReference>
<dbReference type="SMART" id="SM00354">
    <property type="entry name" value="HTH_LACI"/>
    <property type="match status" value="1"/>
</dbReference>
<feature type="domain" description="HTH lacI-type" evidence="4">
    <location>
        <begin position="49"/>
        <end position="103"/>
    </location>
</feature>
<dbReference type="InterPro" id="IPR010982">
    <property type="entry name" value="Lambda_DNA-bd_dom_sf"/>
</dbReference>
<dbReference type="InterPro" id="IPR028082">
    <property type="entry name" value="Peripla_BP_I"/>
</dbReference>
<organism evidence="5 6">
    <name type="scientific">Paraburkholderia steynii</name>
    <dbReference type="NCBI Taxonomy" id="1245441"/>
    <lineage>
        <taxon>Bacteria</taxon>
        <taxon>Pseudomonadati</taxon>
        <taxon>Pseudomonadota</taxon>
        <taxon>Betaproteobacteria</taxon>
        <taxon>Burkholderiales</taxon>
        <taxon>Burkholderiaceae</taxon>
        <taxon>Paraburkholderia</taxon>
    </lineage>
</organism>
<dbReference type="SUPFAM" id="SSF47413">
    <property type="entry name" value="lambda repressor-like DNA-binding domains"/>
    <property type="match status" value="1"/>
</dbReference>
<keyword evidence="1" id="KW-0805">Transcription regulation</keyword>
<dbReference type="PANTHER" id="PTHR30146:SF138">
    <property type="entry name" value="TRANSCRIPTIONAL REGULATORY PROTEIN"/>
    <property type="match status" value="1"/>
</dbReference>
<reference evidence="5" key="1">
    <citation type="submission" date="2016-10" db="EMBL/GenBank/DDBJ databases">
        <authorList>
            <person name="Varghese N."/>
            <person name="Submissions S."/>
        </authorList>
    </citation>
    <scope>NUCLEOTIDE SEQUENCE [LARGE SCALE GENOMIC DNA]</scope>
    <source>
        <strain evidence="5">YR281</strain>
    </source>
</reference>
<dbReference type="PROSITE" id="PS50932">
    <property type="entry name" value="HTH_LACI_2"/>
    <property type="match status" value="1"/>
</dbReference>
<evidence type="ECO:0000259" key="4">
    <source>
        <dbReference type="PROSITE" id="PS50932"/>
    </source>
</evidence>
<proteinExistence type="predicted"/>
<evidence type="ECO:0000256" key="2">
    <source>
        <dbReference type="ARBA" id="ARBA00023125"/>
    </source>
</evidence>
<comment type="caution">
    <text evidence="5">The sequence shown here is derived from an EMBL/GenBank/DDBJ whole genome shotgun (WGS) entry which is preliminary data.</text>
</comment>
<keyword evidence="2" id="KW-0238">DNA-binding</keyword>
<dbReference type="EMBL" id="FNDI01000009">
    <property type="protein sequence ID" value="SDH88420.1"/>
    <property type="molecule type" value="Genomic_DNA"/>
</dbReference>
<dbReference type="GO" id="GO:0000976">
    <property type="term" value="F:transcription cis-regulatory region binding"/>
    <property type="evidence" value="ECO:0007669"/>
    <property type="project" value="TreeGrafter"/>
</dbReference>
<keyword evidence="3" id="KW-0804">Transcription</keyword>
<dbReference type="CDD" id="cd01392">
    <property type="entry name" value="HTH_LacI"/>
    <property type="match status" value="1"/>
</dbReference>
<dbReference type="AlphaFoldDB" id="A0A7Z7B6P7"/>
<dbReference type="Pfam" id="PF13377">
    <property type="entry name" value="Peripla_BP_3"/>
    <property type="match status" value="1"/>
</dbReference>
<name>A0A7Z7B6P7_9BURK</name>
<dbReference type="Proteomes" id="UP000198900">
    <property type="component" value="Unassembled WGS sequence"/>
</dbReference>
<sequence length="383" mass="41397">MRLPHEAAVIIAAENSKAIAKANDMAKAARPTRHEQPAAPSVAVRPGAATLREVAELACVSKATVSRFINSPEVVSPSVRERIQIAIDHLGWVPHAAARALATQRTGTIGAVVPTLANEHFATAIQVLQDELEEKGYTLLLGCSEYDLQREYRQVRKMLERGVDAIAVVGEGHHPDLYALLDQRNVPCVSTFTFAAKQRSICVGVDNYRAFYDATRYLLGLGHRRIAMIAQNADTNDRAAARREGVRVALAEHGIAIHPAHMAEGFWGVQEGRRLFSQIMAAPIEPPTAIVCGNGSFATGAMLEAMAAGYDVPGHLSLIGFDDFEVMAELPIPITTVRVPSAEIGRRTAELLIAQLNGESDTQSVECEATLIVRESCAQPRSD</sequence>
<dbReference type="CDD" id="cd06273">
    <property type="entry name" value="PBP1_LacI-like"/>
    <property type="match status" value="1"/>
</dbReference>
<dbReference type="PANTHER" id="PTHR30146">
    <property type="entry name" value="LACI-RELATED TRANSCRIPTIONAL REPRESSOR"/>
    <property type="match status" value="1"/>
</dbReference>
<dbReference type="Gene3D" id="1.10.260.40">
    <property type="entry name" value="lambda repressor-like DNA-binding domains"/>
    <property type="match status" value="1"/>
</dbReference>
<evidence type="ECO:0000313" key="6">
    <source>
        <dbReference type="Proteomes" id="UP000198900"/>
    </source>
</evidence>
<evidence type="ECO:0000313" key="5">
    <source>
        <dbReference type="EMBL" id="SDH88420.1"/>
    </source>
</evidence>
<dbReference type="Pfam" id="PF00356">
    <property type="entry name" value="LacI"/>
    <property type="match status" value="1"/>
</dbReference>
<protein>
    <submittedName>
        <fullName evidence="5">Transcriptional regulator, LacI family</fullName>
    </submittedName>
</protein>
<keyword evidence="6" id="KW-1185">Reference proteome</keyword>
<gene>
    <name evidence="5" type="ORF">SAMN04487926_10982</name>
</gene>
<dbReference type="InterPro" id="IPR000843">
    <property type="entry name" value="HTH_LacI"/>
</dbReference>
<dbReference type="GO" id="GO:0003700">
    <property type="term" value="F:DNA-binding transcription factor activity"/>
    <property type="evidence" value="ECO:0007669"/>
    <property type="project" value="TreeGrafter"/>
</dbReference>
<dbReference type="PROSITE" id="PS00356">
    <property type="entry name" value="HTH_LACI_1"/>
    <property type="match status" value="1"/>
</dbReference>
<evidence type="ECO:0000256" key="1">
    <source>
        <dbReference type="ARBA" id="ARBA00023015"/>
    </source>
</evidence>
<accession>A0A7Z7B6P7</accession>